<organism evidence="1">
    <name type="scientific">Tanacetum cinerariifolium</name>
    <name type="common">Dalmatian daisy</name>
    <name type="synonym">Chrysanthemum cinerariifolium</name>
    <dbReference type="NCBI Taxonomy" id="118510"/>
    <lineage>
        <taxon>Eukaryota</taxon>
        <taxon>Viridiplantae</taxon>
        <taxon>Streptophyta</taxon>
        <taxon>Embryophyta</taxon>
        <taxon>Tracheophyta</taxon>
        <taxon>Spermatophyta</taxon>
        <taxon>Magnoliopsida</taxon>
        <taxon>eudicotyledons</taxon>
        <taxon>Gunneridae</taxon>
        <taxon>Pentapetalae</taxon>
        <taxon>asterids</taxon>
        <taxon>campanulids</taxon>
        <taxon>Asterales</taxon>
        <taxon>Asteraceae</taxon>
        <taxon>Asteroideae</taxon>
        <taxon>Anthemideae</taxon>
        <taxon>Anthemidinae</taxon>
        <taxon>Tanacetum</taxon>
    </lineage>
</organism>
<protein>
    <submittedName>
        <fullName evidence="1">Retrovirus-related Pol polyprotein from transposon TNT 1-94</fullName>
    </submittedName>
</protein>
<gene>
    <name evidence="1" type="ORF">Tci_849004</name>
</gene>
<name>A0A699R176_TANCI</name>
<reference evidence="1" key="1">
    <citation type="journal article" date="2019" name="Sci. Rep.">
        <title>Draft genome of Tanacetum cinerariifolium, the natural source of mosquito coil.</title>
        <authorList>
            <person name="Yamashiro T."/>
            <person name="Shiraishi A."/>
            <person name="Satake H."/>
            <person name="Nakayama K."/>
        </authorList>
    </citation>
    <scope>NUCLEOTIDE SEQUENCE</scope>
</reference>
<feature type="non-terminal residue" evidence="1">
    <location>
        <position position="166"/>
    </location>
</feature>
<evidence type="ECO:0000313" key="1">
    <source>
        <dbReference type="EMBL" id="GFC77034.1"/>
    </source>
</evidence>
<comment type="caution">
    <text evidence="1">The sequence shown here is derived from an EMBL/GenBank/DDBJ whole genome shotgun (WGS) entry which is preliminary data.</text>
</comment>
<feature type="non-terminal residue" evidence="1">
    <location>
        <position position="1"/>
    </location>
</feature>
<dbReference type="AlphaFoldDB" id="A0A699R176"/>
<dbReference type="EMBL" id="BKCJ011059201">
    <property type="protein sequence ID" value="GFC77034.1"/>
    <property type="molecule type" value="Genomic_DNA"/>
</dbReference>
<sequence length="166" mass="18663">VDEGFLVGYSVISKSFRVFNSRTRIVQEALHVNFLENKPNIAGNKDLSTEFEDHSDNSCNDVNATEADFNNLETSIAISPIPTTRIHKDHPISQIIGDQSSTTQIRSMNRVIKDQGGLSQIFNDDFHTCMFACSLSQEESKRVHQALKDLSWIEAMQEELLQFNGG</sequence>
<proteinExistence type="predicted"/>
<accession>A0A699R176</accession>